<evidence type="ECO:0000313" key="4">
    <source>
        <dbReference type="Proteomes" id="UP000193200"/>
    </source>
</evidence>
<dbReference type="Gene3D" id="3.10.490.10">
    <property type="entry name" value="Gamma-glutamyl cyclotransferase-like"/>
    <property type="match status" value="1"/>
</dbReference>
<dbReference type="InterPro" id="IPR036568">
    <property type="entry name" value="GGCT-like_sf"/>
</dbReference>
<dbReference type="OrthoDB" id="9795692at2"/>
<dbReference type="GO" id="GO:0061928">
    <property type="term" value="F:glutathione specific gamma-glutamylcyclotransferase activity"/>
    <property type="evidence" value="ECO:0007669"/>
    <property type="project" value="UniProtKB-EC"/>
</dbReference>
<dbReference type="EMBL" id="FWFR01000001">
    <property type="protein sequence ID" value="SLN26404.1"/>
    <property type="molecule type" value="Genomic_DNA"/>
</dbReference>
<dbReference type="SUPFAM" id="SSF110857">
    <property type="entry name" value="Gamma-glutamyl cyclotransferase-like"/>
    <property type="match status" value="1"/>
</dbReference>
<dbReference type="GO" id="GO:0006751">
    <property type="term" value="P:glutathione catabolic process"/>
    <property type="evidence" value="ECO:0007669"/>
    <property type="project" value="InterPro"/>
</dbReference>
<dbReference type="AlphaFoldDB" id="A0A1Y5RVJ1"/>
<dbReference type="InParanoid" id="A0A1Y5RVJ1"/>
<evidence type="ECO:0000256" key="1">
    <source>
        <dbReference type="ARBA" id="ARBA00012344"/>
    </source>
</evidence>
<dbReference type="CDD" id="cd06661">
    <property type="entry name" value="GGCT_like"/>
    <property type="match status" value="1"/>
</dbReference>
<organism evidence="3 4">
    <name type="scientific">Oceanibacterium hippocampi</name>
    <dbReference type="NCBI Taxonomy" id="745714"/>
    <lineage>
        <taxon>Bacteria</taxon>
        <taxon>Pseudomonadati</taxon>
        <taxon>Pseudomonadota</taxon>
        <taxon>Alphaproteobacteria</taxon>
        <taxon>Sneathiellales</taxon>
        <taxon>Sneathiellaceae</taxon>
        <taxon>Oceanibacterium</taxon>
    </lineage>
</organism>
<keyword evidence="2" id="KW-0456">Lyase</keyword>
<dbReference type="PANTHER" id="PTHR12192">
    <property type="entry name" value="CATION TRANSPORT PROTEIN CHAC-RELATED"/>
    <property type="match status" value="1"/>
</dbReference>
<keyword evidence="4" id="KW-1185">Reference proteome</keyword>
<evidence type="ECO:0000256" key="2">
    <source>
        <dbReference type="ARBA" id="ARBA00023239"/>
    </source>
</evidence>
<gene>
    <name evidence="3" type="ORF">OCH7691_00813</name>
</gene>
<reference evidence="3 4" key="1">
    <citation type="submission" date="2017-03" db="EMBL/GenBank/DDBJ databases">
        <authorList>
            <person name="Afonso C.L."/>
            <person name="Miller P.J."/>
            <person name="Scott M.A."/>
            <person name="Spackman E."/>
            <person name="Goraichik I."/>
            <person name="Dimitrov K.M."/>
            <person name="Suarez D.L."/>
            <person name="Swayne D.E."/>
        </authorList>
    </citation>
    <scope>NUCLEOTIDE SEQUENCE [LARGE SCALE GENOMIC DNA]</scope>
    <source>
        <strain evidence="3 4">CECT 7691</strain>
    </source>
</reference>
<dbReference type="EC" id="4.3.2.7" evidence="1"/>
<evidence type="ECO:0000313" key="3">
    <source>
        <dbReference type="EMBL" id="SLN26404.1"/>
    </source>
</evidence>
<accession>A0A1Y5RVJ1</accession>
<dbReference type="RefSeq" id="WP_085882110.1">
    <property type="nucleotide sequence ID" value="NZ_FWFR01000001.1"/>
</dbReference>
<dbReference type="Proteomes" id="UP000193200">
    <property type="component" value="Unassembled WGS sequence"/>
</dbReference>
<dbReference type="Pfam" id="PF04752">
    <property type="entry name" value="ChaC"/>
    <property type="match status" value="1"/>
</dbReference>
<sequence length="201" mass="22293">MAVTPRPLLEPDLPPVDYPLPDFRPGEDLWVFGYGSLMWRPGFDHLGIEPALLRGYHRAFCVRSVVHRGTRARPGLVLGLDNGGACRGRAIRVAAPDREYVVDYLYRREMVTSVYRPRIVRVRLTARDETVPALAFVVDRRHEQYCGKLALDEAAAVIAAASGRGGPNVEYLRSTITHLDELGIAEGPLHRILALAETAKG</sequence>
<dbReference type="InterPro" id="IPR013024">
    <property type="entry name" value="GGCT-like"/>
</dbReference>
<name>A0A1Y5RVJ1_9PROT</name>
<dbReference type="PANTHER" id="PTHR12192:SF2">
    <property type="entry name" value="GLUTATHIONE-SPECIFIC GAMMA-GLUTAMYLCYCLOTRANSFERASE 2"/>
    <property type="match status" value="1"/>
</dbReference>
<dbReference type="InterPro" id="IPR006840">
    <property type="entry name" value="ChaC"/>
</dbReference>
<dbReference type="GO" id="GO:0005737">
    <property type="term" value="C:cytoplasm"/>
    <property type="evidence" value="ECO:0007669"/>
    <property type="project" value="TreeGrafter"/>
</dbReference>
<protein>
    <recommendedName>
        <fullName evidence="1">glutathione-specific gamma-glutamylcyclotransferase</fullName>
        <ecNumber evidence="1">4.3.2.7</ecNumber>
    </recommendedName>
</protein>
<proteinExistence type="predicted"/>